<dbReference type="InParanoid" id="A0A6P6F346"/>
<accession>A0A6P6F346</accession>
<feature type="compositionally biased region" description="Low complexity" evidence="1">
    <location>
        <begin position="97"/>
        <end position="111"/>
    </location>
</feature>
<feature type="region of interest" description="Disordered" evidence="1">
    <location>
        <begin position="1"/>
        <end position="111"/>
    </location>
</feature>
<dbReference type="Proteomes" id="UP000515203">
    <property type="component" value="Unplaced"/>
</dbReference>
<evidence type="ECO:0000256" key="1">
    <source>
        <dbReference type="SAM" id="MobiDB-lite"/>
    </source>
</evidence>
<evidence type="ECO:0000313" key="3">
    <source>
        <dbReference type="RefSeq" id="XP_023578851.1"/>
    </source>
</evidence>
<dbReference type="AlphaFoldDB" id="A0A6P6F346"/>
<gene>
    <name evidence="3" type="primary">LOC105743073</name>
</gene>
<sequence>MNSRQTPKSSPRKENLQHPHRRPRERPPTQRTLGPCEEALFPDSPARRRLRPGSPARREQDAARPPAQQASQRRRLKVTPCGVAASPGKERREAAPGRRLALPPALPPDSSLALYYSADLQVRVCA</sequence>
<proteinExistence type="predicted"/>
<dbReference type="GeneID" id="105743073"/>
<name>A0A6P6F346_OCTDE</name>
<keyword evidence="2" id="KW-1185">Reference proteome</keyword>
<protein>
    <submittedName>
        <fullName evidence="3">Uncharacterized protein LOC105743073</fullName>
    </submittedName>
</protein>
<reference evidence="3" key="1">
    <citation type="submission" date="2025-08" db="UniProtKB">
        <authorList>
            <consortium name="RefSeq"/>
        </authorList>
    </citation>
    <scope>IDENTIFICATION</scope>
</reference>
<evidence type="ECO:0000313" key="2">
    <source>
        <dbReference type="Proteomes" id="UP000515203"/>
    </source>
</evidence>
<organism evidence="2 3">
    <name type="scientific">Octodon degus</name>
    <name type="common">Degu</name>
    <name type="synonym">Sciurus degus</name>
    <dbReference type="NCBI Taxonomy" id="10160"/>
    <lineage>
        <taxon>Eukaryota</taxon>
        <taxon>Metazoa</taxon>
        <taxon>Chordata</taxon>
        <taxon>Craniata</taxon>
        <taxon>Vertebrata</taxon>
        <taxon>Euteleostomi</taxon>
        <taxon>Mammalia</taxon>
        <taxon>Eutheria</taxon>
        <taxon>Euarchontoglires</taxon>
        <taxon>Glires</taxon>
        <taxon>Rodentia</taxon>
        <taxon>Hystricomorpha</taxon>
        <taxon>Octodontidae</taxon>
        <taxon>Octodon</taxon>
    </lineage>
</organism>
<dbReference type="RefSeq" id="XP_023578851.1">
    <property type="nucleotide sequence ID" value="XM_023723083.1"/>
</dbReference>